<reference evidence="2" key="1">
    <citation type="journal article" date="2023" name="Mol. Biol. Evol.">
        <title>Third-Generation Sequencing Reveals the Adaptive Role of the Epigenome in Three Deep-Sea Polychaetes.</title>
        <authorList>
            <person name="Perez M."/>
            <person name="Aroh O."/>
            <person name="Sun Y."/>
            <person name="Lan Y."/>
            <person name="Juniper S.K."/>
            <person name="Young C.R."/>
            <person name="Angers B."/>
            <person name="Qian P.Y."/>
        </authorList>
    </citation>
    <scope>NUCLEOTIDE SEQUENCE</scope>
    <source>
        <strain evidence="2">R07B-5</strain>
    </source>
</reference>
<evidence type="ECO:0008006" key="4">
    <source>
        <dbReference type="Google" id="ProtNLM"/>
    </source>
</evidence>
<evidence type="ECO:0000313" key="3">
    <source>
        <dbReference type="Proteomes" id="UP001209878"/>
    </source>
</evidence>
<feature type="region of interest" description="Disordered" evidence="1">
    <location>
        <begin position="1"/>
        <end position="60"/>
    </location>
</feature>
<evidence type="ECO:0000256" key="1">
    <source>
        <dbReference type="SAM" id="MobiDB-lite"/>
    </source>
</evidence>
<accession>A0AAD9PAU5</accession>
<dbReference type="Proteomes" id="UP001209878">
    <property type="component" value="Unassembled WGS sequence"/>
</dbReference>
<dbReference type="InterPro" id="IPR007577">
    <property type="entry name" value="GlycoTrfase_DXD_sugar-bd_CS"/>
</dbReference>
<dbReference type="SUPFAM" id="SSF53448">
    <property type="entry name" value="Nucleotide-diphospho-sugar transferases"/>
    <property type="match status" value="1"/>
</dbReference>
<evidence type="ECO:0000313" key="2">
    <source>
        <dbReference type="EMBL" id="KAK2191299.1"/>
    </source>
</evidence>
<feature type="compositionally biased region" description="Polar residues" evidence="1">
    <location>
        <begin position="1"/>
        <end position="11"/>
    </location>
</feature>
<comment type="caution">
    <text evidence="2">The sequence shown here is derived from an EMBL/GenBank/DDBJ whole genome shotgun (WGS) entry which is preliminary data.</text>
</comment>
<dbReference type="PANTHER" id="PTHR46830:SF2">
    <property type="entry name" value="ALPHA-1,4-N-ACETYLGLUCOSAMINYLTRANSFERASE"/>
    <property type="match status" value="1"/>
</dbReference>
<dbReference type="PANTHER" id="PTHR46830">
    <property type="entry name" value="TRANSFERASE, PUTATIVE-RELATED"/>
    <property type="match status" value="1"/>
</dbReference>
<proteinExistence type="predicted"/>
<sequence length="322" mass="37948">MRRTQVTQPSTVRRIDRTQPATTSRTQTTAPSSVDSLESSRPSIINNDVSRTNPASALGAESHCTPVVPRILHLAWYGSKTRPAFRFHHVISVMSSLRFIQPQHIMFWYDRVPTGKWWTFIRQKINKTTTTLMMMQRDAPKTIFGRPVYQDEHHSDIVRLEAVMKYGGIYHDLDVVVVRPLGRLYCYQTTMGEELPNWLCNGFFMSVANATFLRLWYESYRTFKSNQWNYHSVQMPGIIAREHPGLVHVEKDTIHKPNWQDPGLRKLYNDGVFYNWTARNYAVHLWYRKHNVDYDPESIKRLNKTVGQIFRYIFYGQYHMIR</sequence>
<keyword evidence="3" id="KW-1185">Reference proteome</keyword>
<dbReference type="InterPro" id="IPR029044">
    <property type="entry name" value="Nucleotide-diphossugar_trans"/>
</dbReference>
<dbReference type="Pfam" id="PF04488">
    <property type="entry name" value="Gly_transf_sug"/>
    <property type="match status" value="1"/>
</dbReference>
<dbReference type="Gene3D" id="3.90.550.20">
    <property type="match status" value="1"/>
</dbReference>
<feature type="compositionally biased region" description="Polar residues" evidence="1">
    <location>
        <begin position="33"/>
        <end position="55"/>
    </location>
</feature>
<gene>
    <name evidence="2" type="ORF">NP493_56g09010</name>
</gene>
<protein>
    <recommendedName>
        <fullName evidence="4">Glycosyltransferase</fullName>
    </recommendedName>
</protein>
<feature type="compositionally biased region" description="Low complexity" evidence="1">
    <location>
        <begin position="18"/>
        <end position="32"/>
    </location>
</feature>
<name>A0AAD9PAU5_RIDPI</name>
<dbReference type="AlphaFoldDB" id="A0AAD9PAU5"/>
<dbReference type="EMBL" id="JAODUO010000055">
    <property type="protein sequence ID" value="KAK2191299.1"/>
    <property type="molecule type" value="Genomic_DNA"/>
</dbReference>
<organism evidence="2 3">
    <name type="scientific">Ridgeia piscesae</name>
    <name type="common">Tubeworm</name>
    <dbReference type="NCBI Taxonomy" id="27915"/>
    <lineage>
        <taxon>Eukaryota</taxon>
        <taxon>Metazoa</taxon>
        <taxon>Spiralia</taxon>
        <taxon>Lophotrochozoa</taxon>
        <taxon>Annelida</taxon>
        <taxon>Polychaeta</taxon>
        <taxon>Sedentaria</taxon>
        <taxon>Canalipalpata</taxon>
        <taxon>Sabellida</taxon>
        <taxon>Siboglinidae</taxon>
        <taxon>Ridgeia</taxon>
    </lineage>
</organism>